<protein>
    <recommendedName>
        <fullName evidence="1">Endonuclease/exonuclease/phosphatase domain-containing protein</fullName>
    </recommendedName>
</protein>
<evidence type="ECO:0000313" key="2">
    <source>
        <dbReference type="EMBL" id="KAH8008875.1"/>
    </source>
</evidence>
<proteinExistence type="predicted"/>
<reference evidence="2" key="2">
    <citation type="submission" date="2021-09" db="EMBL/GenBank/DDBJ databases">
        <authorList>
            <person name="Jia N."/>
            <person name="Wang J."/>
            <person name="Shi W."/>
            <person name="Du L."/>
            <person name="Sun Y."/>
            <person name="Zhan W."/>
            <person name="Jiang J."/>
            <person name="Wang Q."/>
            <person name="Zhang B."/>
            <person name="Ji P."/>
            <person name="Sakyi L.B."/>
            <person name="Cui X."/>
            <person name="Yuan T."/>
            <person name="Jiang B."/>
            <person name="Yang W."/>
            <person name="Lam T.T.-Y."/>
            <person name="Chang Q."/>
            <person name="Ding S."/>
            <person name="Wang X."/>
            <person name="Zhu J."/>
            <person name="Ruan X."/>
            <person name="Zhao L."/>
            <person name="Wei J."/>
            <person name="Que T."/>
            <person name="Du C."/>
            <person name="Cheng J."/>
            <person name="Dai P."/>
            <person name="Han X."/>
            <person name="Huang E."/>
            <person name="Gao Y."/>
            <person name="Liu J."/>
            <person name="Shao H."/>
            <person name="Ye R."/>
            <person name="Li L."/>
            <person name="Wei W."/>
            <person name="Wang X."/>
            <person name="Wang C."/>
            <person name="Huo Q."/>
            <person name="Li W."/>
            <person name="Guo W."/>
            <person name="Chen H."/>
            <person name="Chen S."/>
            <person name="Zhou L."/>
            <person name="Zhou L."/>
            <person name="Ni X."/>
            <person name="Tian J."/>
            <person name="Zhou Y."/>
            <person name="Sheng Y."/>
            <person name="Liu T."/>
            <person name="Pan Y."/>
            <person name="Xia L."/>
            <person name="Li J."/>
            <person name="Zhao F."/>
            <person name="Cao W."/>
        </authorList>
    </citation>
    <scope>NUCLEOTIDE SEQUENCE</scope>
    <source>
        <strain evidence="2">Rmic-2018</strain>
        <tissue evidence="2">Larvae</tissue>
    </source>
</reference>
<dbReference type="EMBL" id="JABSTU010000011">
    <property type="protein sequence ID" value="KAH8008875.1"/>
    <property type="molecule type" value="Genomic_DNA"/>
</dbReference>
<organism evidence="2 3">
    <name type="scientific">Rhipicephalus microplus</name>
    <name type="common">Cattle tick</name>
    <name type="synonym">Boophilus microplus</name>
    <dbReference type="NCBI Taxonomy" id="6941"/>
    <lineage>
        <taxon>Eukaryota</taxon>
        <taxon>Metazoa</taxon>
        <taxon>Ecdysozoa</taxon>
        <taxon>Arthropoda</taxon>
        <taxon>Chelicerata</taxon>
        <taxon>Arachnida</taxon>
        <taxon>Acari</taxon>
        <taxon>Parasitiformes</taxon>
        <taxon>Ixodida</taxon>
        <taxon>Ixodoidea</taxon>
        <taxon>Ixodidae</taxon>
        <taxon>Rhipicephalinae</taxon>
        <taxon>Rhipicephalus</taxon>
        <taxon>Boophilus</taxon>
    </lineage>
</organism>
<reference evidence="2" key="1">
    <citation type="journal article" date="2020" name="Cell">
        <title>Large-Scale Comparative Analyses of Tick Genomes Elucidate Their Genetic Diversity and Vector Capacities.</title>
        <authorList>
            <consortium name="Tick Genome and Microbiome Consortium (TIGMIC)"/>
            <person name="Jia N."/>
            <person name="Wang J."/>
            <person name="Shi W."/>
            <person name="Du L."/>
            <person name="Sun Y."/>
            <person name="Zhan W."/>
            <person name="Jiang J.F."/>
            <person name="Wang Q."/>
            <person name="Zhang B."/>
            <person name="Ji P."/>
            <person name="Bell-Sakyi L."/>
            <person name="Cui X.M."/>
            <person name="Yuan T.T."/>
            <person name="Jiang B.G."/>
            <person name="Yang W.F."/>
            <person name="Lam T.T."/>
            <person name="Chang Q.C."/>
            <person name="Ding S.J."/>
            <person name="Wang X.J."/>
            <person name="Zhu J.G."/>
            <person name="Ruan X.D."/>
            <person name="Zhao L."/>
            <person name="Wei J.T."/>
            <person name="Ye R.Z."/>
            <person name="Que T.C."/>
            <person name="Du C.H."/>
            <person name="Zhou Y.H."/>
            <person name="Cheng J.X."/>
            <person name="Dai P.F."/>
            <person name="Guo W.B."/>
            <person name="Han X.H."/>
            <person name="Huang E.J."/>
            <person name="Li L.F."/>
            <person name="Wei W."/>
            <person name="Gao Y.C."/>
            <person name="Liu J.Z."/>
            <person name="Shao H.Z."/>
            <person name="Wang X."/>
            <person name="Wang C.C."/>
            <person name="Yang T.C."/>
            <person name="Huo Q.B."/>
            <person name="Li W."/>
            <person name="Chen H.Y."/>
            <person name="Chen S.E."/>
            <person name="Zhou L.G."/>
            <person name="Ni X.B."/>
            <person name="Tian J.H."/>
            <person name="Sheng Y."/>
            <person name="Liu T."/>
            <person name="Pan Y.S."/>
            <person name="Xia L.Y."/>
            <person name="Li J."/>
            <person name="Zhao F."/>
            <person name="Cao W.C."/>
        </authorList>
    </citation>
    <scope>NUCLEOTIDE SEQUENCE</scope>
    <source>
        <strain evidence="2">Rmic-2018</strain>
    </source>
</reference>
<evidence type="ECO:0000313" key="3">
    <source>
        <dbReference type="Proteomes" id="UP000821866"/>
    </source>
</evidence>
<dbReference type="Pfam" id="PF14529">
    <property type="entry name" value="Exo_endo_phos_2"/>
    <property type="match status" value="1"/>
</dbReference>
<feature type="domain" description="Endonuclease/exonuclease/phosphatase" evidence="1">
    <location>
        <begin position="39"/>
        <end position="131"/>
    </location>
</feature>
<dbReference type="SUPFAM" id="SSF56219">
    <property type="entry name" value="DNase I-like"/>
    <property type="match status" value="1"/>
</dbReference>
<dbReference type="InterPro" id="IPR036691">
    <property type="entry name" value="Endo/exonu/phosph_ase_sf"/>
</dbReference>
<dbReference type="Proteomes" id="UP000821866">
    <property type="component" value="Chromosome 9"/>
</dbReference>
<name>A0A9J6D467_RHIMP</name>
<gene>
    <name evidence="2" type="ORF">HPB51_005922</name>
</gene>
<dbReference type="GO" id="GO:0003824">
    <property type="term" value="F:catalytic activity"/>
    <property type="evidence" value="ECO:0007669"/>
    <property type="project" value="InterPro"/>
</dbReference>
<dbReference type="InterPro" id="IPR005135">
    <property type="entry name" value="Endo/exonuclease/phosphatase"/>
</dbReference>
<dbReference type="AlphaFoldDB" id="A0A9J6D467"/>
<keyword evidence="3" id="KW-1185">Reference proteome</keyword>
<comment type="caution">
    <text evidence="2">The sequence shown here is derived from an EMBL/GenBank/DDBJ whole genome shotgun (WGS) entry which is preliminary data.</text>
</comment>
<sequence>MVSNKCAFLEHTLALGNSTLEAQLVEIVPNNWLKCRIFALNVYSSPQNHKQAFSSVVAKAATLAGKSPLIAIGDFNAPHPAWGYPKATVKRKNLVKAMTDCSLELVTDPQFPTRLGNSVSRDTTPDLAFIRNAGKV</sequence>
<dbReference type="Gene3D" id="3.60.10.10">
    <property type="entry name" value="Endonuclease/exonuclease/phosphatase"/>
    <property type="match status" value="1"/>
</dbReference>
<accession>A0A9J6D467</accession>
<dbReference type="VEuPathDB" id="VectorBase:LOC119181676"/>
<evidence type="ECO:0000259" key="1">
    <source>
        <dbReference type="Pfam" id="PF14529"/>
    </source>
</evidence>